<accession>K1P1C3</accession>
<gene>
    <name evidence="2" type="ORF">CGI_10000476</name>
</gene>
<proteinExistence type="predicted"/>
<name>K1P1C3_MAGGI</name>
<feature type="compositionally biased region" description="Low complexity" evidence="1">
    <location>
        <begin position="47"/>
        <end position="60"/>
    </location>
</feature>
<sequence>MSTAISLSIQHPPLGIIAANHTPLLKTQVLEGKLYKPDSGARRKIISSSSPTPTTVGHSSPARRVRISEPSPHDDYLSRLENLQQRLGWMDSVLQGLGYFHGDRREIQRLCQDFAVLVTLFDLDLHWLHTL</sequence>
<dbReference type="InParanoid" id="K1P1C3"/>
<dbReference type="EMBL" id="JH822466">
    <property type="protein sequence ID" value="EKC17607.1"/>
    <property type="molecule type" value="Genomic_DNA"/>
</dbReference>
<organism evidence="2">
    <name type="scientific">Magallana gigas</name>
    <name type="common">Pacific oyster</name>
    <name type="synonym">Crassostrea gigas</name>
    <dbReference type="NCBI Taxonomy" id="29159"/>
    <lineage>
        <taxon>Eukaryota</taxon>
        <taxon>Metazoa</taxon>
        <taxon>Spiralia</taxon>
        <taxon>Lophotrochozoa</taxon>
        <taxon>Mollusca</taxon>
        <taxon>Bivalvia</taxon>
        <taxon>Autobranchia</taxon>
        <taxon>Pteriomorphia</taxon>
        <taxon>Ostreida</taxon>
        <taxon>Ostreoidea</taxon>
        <taxon>Ostreidae</taxon>
        <taxon>Magallana</taxon>
    </lineage>
</organism>
<reference evidence="2" key="1">
    <citation type="journal article" date="2012" name="Nature">
        <title>The oyster genome reveals stress adaptation and complexity of shell formation.</title>
        <authorList>
            <person name="Zhang G."/>
            <person name="Fang X."/>
            <person name="Guo X."/>
            <person name="Li L."/>
            <person name="Luo R."/>
            <person name="Xu F."/>
            <person name="Yang P."/>
            <person name="Zhang L."/>
            <person name="Wang X."/>
            <person name="Qi H."/>
            <person name="Xiong Z."/>
            <person name="Que H."/>
            <person name="Xie Y."/>
            <person name="Holland P.W."/>
            <person name="Paps J."/>
            <person name="Zhu Y."/>
            <person name="Wu F."/>
            <person name="Chen Y."/>
            <person name="Wang J."/>
            <person name="Peng C."/>
            <person name="Meng J."/>
            <person name="Yang L."/>
            <person name="Liu J."/>
            <person name="Wen B."/>
            <person name="Zhang N."/>
            <person name="Huang Z."/>
            <person name="Zhu Q."/>
            <person name="Feng Y."/>
            <person name="Mount A."/>
            <person name="Hedgecock D."/>
            <person name="Xu Z."/>
            <person name="Liu Y."/>
            <person name="Domazet-Loso T."/>
            <person name="Du Y."/>
            <person name="Sun X."/>
            <person name="Zhang S."/>
            <person name="Liu B."/>
            <person name="Cheng P."/>
            <person name="Jiang X."/>
            <person name="Li J."/>
            <person name="Fan D."/>
            <person name="Wang W."/>
            <person name="Fu W."/>
            <person name="Wang T."/>
            <person name="Wang B."/>
            <person name="Zhang J."/>
            <person name="Peng Z."/>
            <person name="Li Y."/>
            <person name="Li N."/>
            <person name="Wang J."/>
            <person name="Chen M."/>
            <person name="He Y."/>
            <person name="Tan F."/>
            <person name="Song X."/>
            <person name="Zheng Q."/>
            <person name="Huang R."/>
            <person name="Yang H."/>
            <person name="Du X."/>
            <person name="Chen L."/>
            <person name="Yang M."/>
            <person name="Gaffney P.M."/>
            <person name="Wang S."/>
            <person name="Luo L."/>
            <person name="She Z."/>
            <person name="Ming Y."/>
            <person name="Huang W."/>
            <person name="Zhang S."/>
            <person name="Huang B."/>
            <person name="Zhang Y."/>
            <person name="Qu T."/>
            <person name="Ni P."/>
            <person name="Miao G."/>
            <person name="Wang J."/>
            <person name="Wang Q."/>
            <person name="Steinberg C.E."/>
            <person name="Wang H."/>
            <person name="Li N."/>
            <person name="Qian L."/>
            <person name="Zhang G."/>
            <person name="Li Y."/>
            <person name="Yang H."/>
            <person name="Liu X."/>
            <person name="Wang J."/>
            <person name="Yin Y."/>
            <person name="Wang J."/>
        </authorList>
    </citation>
    <scope>NUCLEOTIDE SEQUENCE [LARGE SCALE GENOMIC DNA]</scope>
    <source>
        <strain evidence="2">05x7-T-G4-1.051#20</strain>
    </source>
</reference>
<protein>
    <submittedName>
        <fullName evidence="2">Uncharacterized protein</fullName>
    </submittedName>
</protein>
<feature type="region of interest" description="Disordered" evidence="1">
    <location>
        <begin position="39"/>
        <end position="71"/>
    </location>
</feature>
<dbReference type="HOGENOM" id="CLU_1929586_0_0_1"/>
<evidence type="ECO:0000256" key="1">
    <source>
        <dbReference type="SAM" id="MobiDB-lite"/>
    </source>
</evidence>
<dbReference type="AlphaFoldDB" id="K1P1C3"/>
<evidence type="ECO:0000313" key="2">
    <source>
        <dbReference type="EMBL" id="EKC17607.1"/>
    </source>
</evidence>